<organism evidence="1 2">
    <name type="scientific">Streptomyces daliensis</name>
    <dbReference type="NCBI Taxonomy" id="299421"/>
    <lineage>
        <taxon>Bacteria</taxon>
        <taxon>Bacillati</taxon>
        <taxon>Actinomycetota</taxon>
        <taxon>Actinomycetes</taxon>
        <taxon>Kitasatosporales</taxon>
        <taxon>Streptomycetaceae</taxon>
        <taxon>Streptomyces</taxon>
    </lineage>
</organism>
<feature type="non-terminal residue" evidence="1">
    <location>
        <position position="68"/>
    </location>
</feature>
<evidence type="ECO:0000313" key="2">
    <source>
        <dbReference type="Proteomes" id="UP000675554"/>
    </source>
</evidence>
<sequence>MNADSPVPVYSEAAHAPWREILRHRFSGRRDRALVLRDTSGALHVLAARRGDRTGADAVLDTYGDGAA</sequence>
<keyword evidence="2" id="KW-1185">Reference proteome</keyword>
<dbReference type="AlphaFoldDB" id="A0A8T4J4D7"/>
<comment type="caution">
    <text evidence="1">The sequence shown here is derived from an EMBL/GenBank/DDBJ whole genome shotgun (WGS) entry which is preliminary data.</text>
</comment>
<accession>A0A8T4J4D7</accession>
<dbReference type="EMBL" id="JAGSMN010001109">
    <property type="protein sequence ID" value="MBR7677893.1"/>
    <property type="molecule type" value="Genomic_DNA"/>
</dbReference>
<name>A0A8T4J4D7_9ACTN</name>
<dbReference type="Proteomes" id="UP000675554">
    <property type="component" value="Unassembled WGS sequence"/>
</dbReference>
<gene>
    <name evidence="1" type="ORF">KDA82_33895</name>
</gene>
<proteinExistence type="predicted"/>
<protein>
    <submittedName>
        <fullName evidence="1">Uncharacterized protein</fullName>
    </submittedName>
</protein>
<reference evidence="1" key="1">
    <citation type="submission" date="2021-04" db="EMBL/GenBank/DDBJ databases">
        <title>Sequencing of actinobacteria type strains.</title>
        <authorList>
            <person name="Nguyen G.-S."/>
            <person name="Wentzel A."/>
        </authorList>
    </citation>
    <scope>NUCLEOTIDE SEQUENCE</scope>
    <source>
        <strain evidence="1">DSM 42095</strain>
    </source>
</reference>
<evidence type="ECO:0000313" key="1">
    <source>
        <dbReference type="EMBL" id="MBR7677893.1"/>
    </source>
</evidence>